<dbReference type="EMBL" id="PFNK01000070">
    <property type="protein sequence ID" value="PIZ42819.1"/>
    <property type="molecule type" value="Genomic_DNA"/>
</dbReference>
<sequence>MIKILVVEDDETLRKILKDKLTQEGFTLLTA</sequence>
<comment type="caution">
    <text evidence="3">The sequence shown here is derived from an EMBL/GenBank/DDBJ whole genome shotgun (WGS) entry which is preliminary data.</text>
</comment>
<feature type="non-terminal residue" evidence="3">
    <location>
        <position position="31"/>
    </location>
</feature>
<protein>
    <submittedName>
        <fullName evidence="3">DNA-binding response regulator</fullName>
    </submittedName>
</protein>
<name>A0A2M7TCX2_UNCKA</name>
<comment type="caution">
    <text evidence="1">Lacks conserved residue(s) required for the propagation of feature annotation.</text>
</comment>
<dbReference type="Gene3D" id="3.40.50.2300">
    <property type="match status" value="1"/>
</dbReference>
<organism evidence="3 4">
    <name type="scientific">candidate division WWE3 bacterium CG_4_10_14_0_2_um_filter_42_7</name>
    <dbReference type="NCBI Taxonomy" id="1975073"/>
    <lineage>
        <taxon>Bacteria</taxon>
        <taxon>Katanobacteria</taxon>
    </lineage>
</organism>
<dbReference type="InterPro" id="IPR011006">
    <property type="entry name" value="CheY-like_superfamily"/>
</dbReference>
<dbReference type="PROSITE" id="PS50110">
    <property type="entry name" value="RESPONSE_REGULATORY"/>
    <property type="match status" value="1"/>
</dbReference>
<evidence type="ECO:0000313" key="3">
    <source>
        <dbReference type="EMBL" id="PIZ42819.1"/>
    </source>
</evidence>
<dbReference type="GO" id="GO:0000160">
    <property type="term" value="P:phosphorelay signal transduction system"/>
    <property type="evidence" value="ECO:0007669"/>
    <property type="project" value="InterPro"/>
</dbReference>
<proteinExistence type="predicted"/>
<accession>A0A2M7TCX2</accession>
<gene>
    <name evidence="3" type="ORF">COY33_02515</name>
</gene>
<evidence type="ECO:0000313" key="4">
    <source>
        <dbReference type="Proteomes" id="UP000229915"/>
    </source>
</evidence>
<reference evidence="4" key="1">
    <citation type="submission" date="2017-09" db="EMBL/GenBank/DDBJ databases">
        <title>Depth-based differentiation of microbial function through sediment-hosted aquifers and enrichment of novel symbionts in the deep terrestrial subsurface.</title>
        <authorList>
            <person name="Probst A.J."/>
            <person name="Ladd B."/>
            <person name="Jarett J.K."/>
            <person name="Geller-Mcgrath D.E."/>
            <person name="Sieber C.M.K."/>
            <person name="Emerson J.B."/>
            <person name="Anantharaman K."/>
            <person name="Thomas B.C."/>
            <person name="Malmstrom R."/>
            <person name="Stieglmeier M."/>
            <person name="Klingl A."/>
            <person name="Woyke T."/>
            <person name="Ryan C.M."/>
            <person name="Banfield J.F."/>
        </authorList>
    </citation>
    <scope>NUCLEOTIDE SEQUENCE [LARGE SCALE GENOMIC DNA]</scope>
</reference>
<dbReference type="AlphaFoldDB" id="A0A2M7TCX2"/>
<feature type="domain" description="Response regulatory" evidence="2">
    <location>
        <begin position="3"/>
        <end position="31"/>
    </location>
</feature>
<dbReference type="InterPro" id="IPR001789">
    <property type="entry name" value="Sig_transdc_resp-reg_receiver"/>
</dbReference>
<dbReference type="GO" id="GO:0003677">
    <property type="term" value="F:DNA binding"/>
    <property type="evidence" value="ECO:0007669"/>
    <property type="project" value="UniProtKB-KW"/>
</dbReference>
<keyword evidence="3" id="KW-0238">DNA-binding</keyword>
<evidence type="ECO:0000256" key="1">
    <source>
        <dbReference type="PROSITE-ProRule" id="PRU00169"/>
    </source>
</evidence>
<dbReference type="Proteomes" id="UP000229915">
    <property type="component" value="Unassembled WGS sequence"/>
</dbReference>
<evidence type="ECO:0000259" key="2">
    <source>
        <dbReference type="PROSITE" id="PS50110"/>
    </source>
</evidence>
<dbReference type="SUPFAM" id="SSF52172">
    <property type="entry name" value="CheY-like"/>
    <property type="match status" value="1"/>
</dbReference>